<proteinExistence type="predicted"/>
<dbReference type="EMBL" id="VWSH01000004">
    <property type="protein sequence ID" value="KAA5532241.1"/>
    <property type="molecule type" value="Genomic_DNA"/>
</dbReference>
<feature type="domain" description="Response regulatory" evidence="5">
    <location>
        <begin position="7"/>
        <end position="123"/>
    </location>
</feature>
<dbReference type="PANTHER" id="PTHR43214:SF43">
    <property type="entry name" value="TWO-COMPONENT RESPONSE REGULATOR"/>
    <property type="match status" value="1"/>
</dbReference>
<dbReference type="InterPro" id="IPR001789">
    <property type="entry name" value="Sig_transdc_resp-reg_receiver"/>
</dbReference>
<dbReference type="Pfam" id="PF00072">
    <property type="entry name" value="Response_reg"/>
    <property type="match status" value="1"/>
</dbReference>
<reference evidence="6 7" key="1">
    <citation type="submission" date="2019-09" db="EMBL/GenBank/DDBJ databases">
        <title>Genome sequence and assembly of Taibaiella sp.</title>
        <authorList>
            <person name="Chhetri G."/>
        </authorList>
    </citation>
    <scope>NUCLEOTIDE SEQUENCE [LARGE SCALE GENOMIC DNA]</scope>
    <source>
        <strain evidence="6 7">KVB11</strain>
    </source>
</reference>
<accession>A0A5M6CB54</accession>
<dbReference type="InterPro" id="IPR058245">
    <property type="entry name" value="NreC/VraR/RcsB-like_REC"/>
</dbReference>
<dbReference type="SMART" id="SM00421">
    <property type="entry name" value="HTH_LUXR"/>
    <property type="match status" value="1"/>
</dbReference>
<feature type="modified residue" description="4-aspartylphosphate" evidence="3">
    <location>
        <position position="58"/>
    </location>
</feature>
<dbReference type="SUPFAM" id="SSF46894">
    <property type="entry name" value="C-terminal effector domain of the bipartite response regulators"/>
    <property type="match status" value="1"/>
</dbReference>
<evidence type="ECO:0000259" key="5">
    <source>
        <dbReference type="PROSITE" id="PS50110"/>
    </source>
</evidence>
<dbReference type="InterPro" id="IPR039420">
    <property type="entry name" value="WalR-like"/>
</dbReference>
<comment type="caution">
    <text evidence="6">The sequence shown here is derived from an EMBL/GenBank/DDBJ whole genome shotgun (WGS) entry which is preliminary data.</text>
</comment>
<dbReference type="SMART" id="SM00448">
    <property type="entry name" value="REC"/>
    <property type="match status" value="1"/>
</dbReference>
<evidence type="ECO:0000256" key="3">
    <source>
        <dbReference type="PROSITE-ProRule" id="PRU00169"/>
    </source>
</evidence>
<evidence type="ECO:0000313" key="6">
    <source>
        <dbReference type="EMBL" id="KAA5532241.1"/>
    </source>
</evidence>
<keyword evidence="1 3" id="KW-0597">Phosphoprotein</keyword>
<dbReference type="PROSITE" id="PS50043">
    <property type="entry name" value="HTH_LUXR_2"/>
    <property type="match status" value="1"/>
</dbReference>
<evidence type="ECO:0000256" key="2">
    <source>
        <dbReference type="ARBA" id="ARBA00023125"/>
    </source>
</evidence>
<dbReference type="Pfam" id="PF00196">
    <property type="entry name" value="GerE"/>
    <property type="match status" value="1"/>
</dbReference>
<dbReference type="InterPro" id="IPR000792">
    <property type="entry name" value="Tscrpt_reg_LuxR_C"/>
</dbReference>
<gene>
    <name evidence="6" type="ORF">F0919_15695</name>
</gene>
<dbReference type="SUPFAM" id="SSF52172">
    <property type="entry name" value="CheY-like"/>
    <property type="match status" value="1"/>
</dbReference>
<keyword evidence="2" id="KW-0238">DNA-binding</keyword>
<sequence>MLNNKIKIAIADDHPMVISGLISLLSPYKHILITGTYSDGNALMNGLSNSNPDVLLLDILLPGVSGKDLVPLIAHQFPDIKILVLTSLDAPAMVTSMLRRGCKGYLLKGAGPKMLVDAIEAIYNGEEYIDPTLKEQLLQNVIKFKTDTQHQSIIPELTQREKEIIRLIAKEYTTKEISEQLFISYRTAENHRYNLIQKLDVKNTAGLVKVAIQLGLIE</sequence>
<dbReference type="Proteomes" id="UP000323632">
    <property type="component" value="Unassembled WGS sequence"/>
</dbReference>
<feature type="domain" description="HTH luxR-type" evidence="4">
    <location>
        <begin position="150"/>
        <end position="215"/>
    </location>
</feature>
<dbReference type="CDD" id="cd17535">
    <property type="entry name" value="REC_NarL-like"/>
    <property type="match status" value="1"/>
</dbReference>
<dbReference type="InterPro" id="IPR016032">
    <property type="entry name" value="Sig_transdc_resp-reg_C-effctor"/>
</dbReference>
<dbReference type="Gene3D" id="3.40.50.2300">
    <property type="match status" value="1"/>
</dbReference>
<dbReference type="PANTHER" id="PTHR43214">
    <property type="entry name" value="TWO-COMPONENT RESPONSE REGULATOR"/>
    <property type="match status" value="1"/>
</dbReference>
<dbReference type="GO" id="GO:0003677">
    <property type="term" value="F:DNA binding"/>
    <property type="evidence" value="ECO:0007669"/>
    <property type="project" value="UniProtKB-KW"/>
</dbReference>
<dbReference type="CDD" id="cd06170">
    <property type="entry name" value="LuxR_C_like"/>
    <property type="match status" value="1"/>
</dbReference>
<dbReference type="GO" id="GO:0006355">
    <property type="term" value="P:regulation of DNA-templated transcription"/>
    <property type="evidence" value="ECO:0007669"/>
    <property type="project" value="InterPro"/>
</dbReference>
<dbReference type="GO" id="GO:0000160">
    <property type="term" value="P:phosphorelay signal transduction system"/>
    <property type="evidence" value="ECO:0007669"/>
    <property type="project" value="InterPro"/>
</dbReference>
<evidence type="ECO:0000256" key="1">
    <source>
        <dbReference type="ARBA" id="ARBA00022553"/>
    </source>
</evidence>
<protein>
    <submittedName>
        <fullName evidence="6">Response regulator transcription factor</fullName>
    </submittedName>
</protein>
<dbReference type="RefSeq" id="WP_150033743.1">
    <property type="nucleotide sequence ID" value="NZ_VWSH01000004.1"/>
</dbReference>
<evidence type="ECO:0000313" key="7">
    <source>
        <dbReference type="Proteomes" id="UP000323632"/>
    </source>
</evidence>
<keyword evidence="7" id="KW-1185">Reference proteome</keyword>
<dbReference type="PRINTS" id="PR00038">
    <property type="entry name" value="HTHLUXR"/>
</dbReference>
<organism evidence="6 7">
    <name type="scientific">Taibaiella lutea</name>
    <dbReference type="NCBI Taxonomy" id="2608001"/>
    <lineage>
        <taxon>Bacteria</taxon>
        <taxon>Pseudomonadati</taxon>
        <taxon>Bacteroidota</taxon>
        <taxon>Chitinophagia</taxon>
        <taxon>Chitinophagales</taxon>
        <taxon>Chitinophagaceae</taxon>
        <taxon>Taibaiella</taxon>
    </lineage>
</organism>
<name>A0A5M6CB54_9BACT</name>
<dbReference type="PROSITE" id="PS50110">
    <property type="entry name" value="RESPONSE_REGULATORY"/>
    <property type="match status" value="1"/>
</dbReference>
<dbReference type="InterPro" id="IPR011006">
    <property type="entry name" value="CheY-like_superfamily"/>
</dbReference>
<evidence type="ECO:0000259" key="4">
    <source>
        <dbReference type="PROSITE" id="PS50043"/>
    </source>
</evidence>
<dbReference type="AlphaFoldDB" id="A0A5M6CB54"/>